<feature type="compositionally biased region" description="Low complexity" evidence="1">
    <location>
        <begin position="311"/>
        <end position="332"/>
    </location>
</feature>
<dbReference type="STRING" id="649638.Trad_1515"/>
<dbReference type="Proteomes" id="UP000000379">
    <property type="component" value="Chromosome"/>
</dbReference>
<sequence>MRALLSLGLLLALAGLIALSAARYLQVDEVVIPDVLGQEAAHATRTLEALGFAVSTYTETVPDALAGGVVSQTPDAGTAVRRGRSVSLGIGAAERGDVPDVVGAPQEAAETLLAEAGLTVTELRYRHAPEAAGTVLEQLPAAGGAASAHDTASLVVSRGPEPPTVAVPNLVGRRAAPARDELLALGFRRIEVIPSRLGPPGVHAQLPAAGERVPLSTQVTLYTSVSNPQVVRVPNVVGLPLEAAARRLSAAGLRVGPLQTSFDPSRPRGVTAVTPSDYTLWGSPVALTVNGEVTAFEAPEPAPPPRGGPLQGPRADTAAGAAAPDAPDQTPPEAAVPIGGRAIPIEYDPANYGFLRGRAYAFRVEITDEQGERVAIDRQMGPDEPVSDTVVVFGEAELRMYIDGQIILAYNPPNP</sequence>
<name>D7CXN4_TRURR</name>
<organism evidence="3 4">
    <name type="scientific">Truepera radiovictrix (strain DSM 17093 / CIP 108686 / LMG 22925 / RQ-24)</name>
    <dbReference type="NCBI Taxonomy" id="649638"/>
    <lineage>
        <taxon>Bacteria</taxon>
        <taxon>Thermotogati</taxon>
        <taxon>Deinococcota</taxon>
        <taxon>Deinococci</taxon>
        <taxon>Trueperales</taxon>
        <taxon>Trueperaceae</taxon>
        <taxon>Truepera</taxon>
    </lineage>
</organism>
<dbReference type="KEGG" id="tra:Trad_1515"/>
<dbReference type="eggNOG" id="COG2815">
    <property type="taxonomic scope" value="Bacteria"/>
</dbReference>
<dbReference type="EMBL" id="CP002049">
    <property type="protein sequence ID" value="ADI14636.1"/>
    <property type="molecule type" value="Genomic_DNA"/>
</dbReference>
<dbReference type="CDD" id="cd06577">
    <property type="entry name" value="PASTA_pknB"/>
    <property type="match status" value="4"/>
</dbReference>
<evidence type="ECO:0000313" key="3">
    <source>
        <dbReference type="EMBL" id="ADI14636.1"/>
    </source>
</evidence>
<proteinExistence type="predicted"/>
<feature type="domain" description="PASTA" evidence="2">
    <location>
        <begin position="227"/>
        <end position="291"/>
    </location>
</feature>
<accession>D7CXN4</accession>
<dbReference type="AlphaFoldDB" id="D7CXN4"/>
<gene>
    <name evidence="3" type="ordered locus">Trad_1515</name>
</gene>
<dbReference type="SMART" id="SM00740">
    <property type="entry name" value="PASTA"/>
    <property type="match status" value="4"/>
</dbReference>
<protein>
    <submittedName>
        <fullName evidence="3">PASTA domain containing protein</fullName>
    </submittedName>
</protein>
<dbReference type="InterPro" id="IPR005543">
    <property type="entry name" value="PASTA_dom"/>
</dbReference>
<evidence type="ECO:0000313" key="4">
    <source>
        <dbReference type="Proteomes" id="UP000000379"/>
    </source>
</evidence>
<reference evidence="4" key="1">
    <citation type="submission" date="2010-05" db="EMBL/GenBank/DDBJ databases">
        <title>The complete genome of Truepera radiovictris DSM 17093.</title>
        <authorList>
            <consortium name="US DOE Joint Genome Institute (JGI-PGF)"/>
            <person name="Lucas S."/>
            <person name="Copeland A."/>
            <person name="Lapidus A."/>
            <person name="Glavina del Rio T."/>
            <person name="Dalin E."/>
            <person name="Tice H."/>
            <person name="Bruce D."/>
            <person name="Goodwin L."/>
            <person name="Pitluck S."/>
            <person name="Kyrpides N."/>
            <person name="Mavromatis K."/>
            <person name="Ovchinnikova G."/>
            <person name="Munk A.C."/>
            <person name="Detter J.C."/>
            <person name="Han C."/>
            <person name="Tapia R."/>
            <person name="Land M."/>
            <person name="Hauser L."/>
            <person name="Markowitz V."/>
            <person name="Cheng J.-F."/>
            <person name="Hugenholtz P."/>
            <person name="Woyke T."/>
            <person name="Wu D."/>
            <person name="Tindall B."/>
            <person name="Pomrenke H.G."/>
            <person name="Brambilla E."/>
            <person name="Klenk H.-P."/>
            <person name="Eisen J.A."/>
        </authorList>
    </citation>
    <scope>NUCLEOTIDE SEQUENCE [LARGE SCALE GENOMIC DNA]</scope>
    <source>
        <strain evidence="4">DSM 17093 / CIP 108686 / LMG 22925 / RQ-24</strain>
    </source>
</reference>
<dbReference type="Pfam" id="PF03793">
    <property type="entry name" value="PASTA"/>
    <property type="match status" value="4"/>
</dbReference>
<feature type="domain" description="PASTA" evidence="2">
    <location>
        <begin position="161"/>
        <end position="225"/>
    </location>
</feature>
<evidence type="ECO:0000256" key="1">
    <source>
        <dbReference type="SAM" id="MobiDB-lite"/>
    </source>
</evidence>
<evidence type="ECO:0000259" key="2">
    <source>
        <dbReference type="PROSITE" id="PS51178"/>
    </source>
</evidence>
<dbReference type="Gene3D" id="3.30.10.20">
    <property type="match status" value="4"/>
</dbReference>
<reference evidence="3 4" key="2">
    <citation type="journal article" date="2011" name="Stand. Genomic Sci.">
        <title>Complete genome sequence of Truepera radiovictrix type strain (RQ-24).</title>
        <authorList>
            <person name="Ivanova N."/>
            <person name="Rohde C."/>
            <person name="Munk C."/>
            <person name="Nolan M."/>
            <person name="Lucas S."/>
            <person name="Del Rio T.G."/>
            <person name="Tice H."/>
            <person name="Deshpande S."/>
            <person name="Cheng J.F."/>
            <person name="Tapia R."/>
            <person name="Han C."/>
            <person name="Goodwin L."/>
            <person name="Pitluck S."/>
            <person name="Liolios K."/>
            <person name="Mavromatis K."/>
            <person name="Mikhailova N."/>
            <person name="Pati A."/>
            <person name="Chen A."/>
            <person name="Palaniappan K."/>
            <person name="Land M."/>
            <person name="Hauser L."/>
            <person name="Chang Y.J."/>
            <person name="Jeffries C.D."/>
            <person name="Brambilla E."/>
            <person name="Rohde M."/>
            <person name="Goker M."/>
            <person name="Tindall B.J."/>
            <person name="Woyke T."/>
            <person name="Bristow J."/>
            <person name="Eisen J.A."/>
            <person name="Markowitz V."/>
            <person name="Hugenholtz P."/>
            <person name="Kyrpides N.C."/>
            <person name="Klenk H.P."/>
            <person name="Lapidus A."/>
        </authorList>
    </citation>
    <scope>NUCLEOTIDE SEQUENCE [LARGE SCALE GENOMIC DNA]</scope>
    <source>
        <strain evidence="4">DSM 17093 / CIP 108686 / LMG 22925 / RQ-24</strain>
    </source>
</reference>
<dbReference type="HOGENOM" id="CLU_662126_0_0_0"/>
<feature type="region of interest" description="Disordered" evidence="1">
    <location>
        <begin position="296"/>
        <end position="332"/>
    </location>
</feature>
<keyword evidence="4" id="KW-1185">Reference proteome</keyword>
<feature type="domain" description="PASTA" evidence="2">
    <location>
        <begin position="26"/>
        <end position="92"/>
    </location>
</feature>
<dbReference type="PROSITE" id="PS51178">
    <property type="entry name" value="PASTA"/>
    <property type="match status" value="3"/>
</dbReference>